<accession>A0A5K7ZLF1</accession>
<organism evidence="1 2">
    <name type="scientific">Desulfosarcina widdelii</name>
    <dbReference type="NCBI Taxonomy" id="947919"/>
    <lineage>
        <taxon>Bacteria</taxon>
        <taxon>Pseudomonadati</taxon>
        <taxon>Thermodesulfobacteriota</taxon>
        <taxon>Desulfobacteria</taxon>
        <taxon>Desulfobacterales</taxon>
        <taxon>Desulfosarcinaceae</taxon>
        <taxon>Desulfosarcina</taxon>
    </lineage>
</organism>
<gene>
    <name evidence="1" type="ORF">DSCW_42540</name>
</gene>
<keyword evidence="2" id="KW-1185">Reference proteome</keyword>
<protein>
    <recommendedName>
        <fullName evidence="3">Winged helix-turn-helix domain-containing protein</fullName>
    </recommendedName>
</protein>
<dbReference type="OrthoDB" id="5517596at2"/>
<dbReference type="AlphaFoldDB" id="A0A5K7ZLF1"/>
<evidence type="ECO:0000313" key="2">
    <source>
        <dbReference type="Proteomes" id="UP000427769"/>
    </source>
</evidence>
<name>A0A5K7ZLF1_9BACT</name>
<dbReference type="EMBL" id="AP021875">
    <property type="protein sequence ID" value="BBO76837.1"/>
    <property type="molecule type" value="Genomic_DNA"/>
</dbReference>
<sequence length="105" mass="11666">MQSEPDKKIALKQLRQERRQSIKKATAAMKAQRKTIKAIEASLSNGAATVPEIAVRAGIPTDEALWFIATMKKYGQVVEEGKDGGYYRYTSIHAEAEDKKTGDRP</sequence>
<proteinExistence type="predicted"/>
<dbReference type="Proteomes" id="UP000427769">
    <property type="component" value="Chromosome"/>
</dbReference>
<dbReference type="RefSeq" id="WP_155305642.1">
    <property type="nucleotide sequence ID" value="NZ_AP021875.1"/>
</dbReference>
<dbReference type="KEGG" id="dwd:DSCW_42540"/>
<evidence type="ECO:0008006" key="3">
    <source>
        <dbReference type="Google" id="ProtNLM"/>
    </source>
</evidence>
<evidence type="ECO:0000313" key="1">
    <source>
        <dbReference type="EMBL" id="BBO76837.1"/>
    </source>
</evidence>
<reference evidence="1 2" key="1">
    <citation type="submission" date="2019-11" db="EMBL/GenBank/DDBJ databases">
        <title>Comparative genomics of hydrocarbon-degrading Desulfosarcina strains.</title>
        <authorList>
            <person name="Watanabe M."/>
            <person name="Kojima H."/>
            <person name="Fukui M."/>
        </authorList>
    </citation>
    <scope>NUCLEOTIDE SEQUENCE [LARGE SCALE GENOMIC DNA]</scope>
    <source>
        <strain evidence="1 2">PP31</strain>
    </source>
</reference>